<comment type="caution">
    <text evidence="2">The sequence shown here is derived from an EMBL/GenBank/DDBJ whole genome shotgun (WGS) entry which is preliminary data.</text>
</comment>
<evidence type="ECO:0000313" key="3">
    <source>
        <dbReference type="Proteomes" id="UP001472677"/>
    </source>
</evidence>
<name>A0ABR2AK40_9ROSI</name>
<evidence type="ECO:0000256" key="1">
    <source>
        <dbReference type="SAM" id="MobiDB-lite"/>
    </source>
</evidence>
<gene>
    <name evidence="2" type="ORF">V6N12_018616</name>
</gene>
<dbReference type="Proteomes" id="UP001472677">
    <property type="component" value="Unassembled WGS sequence"/>
</dbReference>
<evidence type="ECO:0000313" key="2">
    <source>
        <dbReference type="EMBL" id="KAK8493818.1"/>
    </source>
</evidence>
<feature type="region of interest" description="Disordered" evidence="1">
    <location>
        <begin position="57"/>
        <end position="88"/>
    </location>
</feature>
<proteinExistence type="predicted"/>
<accession>A0ABR2AK40</accession>
<organism evidence="2 3">
    <name type="scientific">Hibiscus sabdariffa</name>
    <name type="common">roselle</name>
    <dbReference type="NCBI Taxonomy" id="183260"/>
    <lineage>
        <taxon>Eukaryota</taxon>
        <taxon>Viridiplantae</taxon>
        <taxon>Streptophyta</taxon>
        <taxon>Embryophyta</taxon>
        <taxon>Tracheophyta</taxon>
        <taxon>Spermatophyta</taxon>
        <taxon>Magnoliopsida</taxon>
        <taxon>eudicotyledons</taxon>
        <taxon>Gunneridae</taxon>
        <taxon>Pentapetalae</taxon>
        <taxon>rosids</taxon>
        <taxon>malvids</taxon>
        <taxon>Malvales</taxon>
        <taxon>Malvaceae</taxon>
        <taxon>Malvoideae</taxon>
        <taxon>Hibiscus</taxon>
    </lineage>
</organism>
<sequence>MLTFAFNNVNHPIFRRTTLLYSGCTEACRIHYSNPLTLHSFDHVIADDESTLHLDYDSSNNTDQLQYGPDEARSQCGASRVRNQKKVD</sequence>
<keyword evidence="3" id="KW-1185">Reference proteome</keyword>
<protein>
    <submittedName>
        <fullName evidence="2">Uncharacterized protein</fullName>
    </submittedName>
</protein>
<dbReference type="EMBL" id="JBBPBM010000591">
    <property type="protein sequence ID" value="KAK8493818.1"/>
    <property type="molecule type" value="Genomic_DNA"/>
</dbReference>
<reference evidence="2 3" key="1">
    <citation type="journal article" date="2024" name="G3 (Bethesda)">
        <title>Genome assembly of Hibiscus sabdariffa L. provides insights into metabolisms of medicinal natural products.</title>
        <authorList>
            <person name="Kim T."/>
        </authorList>
    </citation>
    <scope>NUCLEOTIDE SEQUENCE [LARGE SCALE GENOMIC DNA]</scope>
    <source>
        <strain evidence="2">TK-2024</strain>
        <tissue evidence="2">Old leaves</tissue>
    </source>
</reference>